<dbReference type="GO" id="GO:1990169">
    <property type="term" value="P:stress response to copper ion"/>
    <property type="evidence" value="ECO:0007669"/>
    <property type="project" value="TreeGrafter"/>
</dbReference>
<dbReference type="RefSeq" id="WP_058351764.1">
    <property type="nucleotide sequence ID" value="NZ_CABMMD010000057.1"/>
</dbReference>
<dbReference type="Pfam" id="PF02151">
    <property type="entry name" value="UVR"/>
    <property type="match status" value="1"/>
</dbReference>
<proteinExistence type="predicted"/>
<comment type="caution">
    <text evidence="2">The sequence shown here is derived from an EMBL/GenBank/DDBJ whole genome shotgun (WGS) entry which is preliminary data.</text>
</comment>
<dbReference type="InterPro" id="IPR001943">
    <property type="entry name" value="UVR_dom"/>
</dbReference>
<dbReference type="GO" id="GO:0050897">
    <property type="term" value="F:cobalt ion binding"/>
    <property type="evidence" value="ECO:0007669"/>
    <property type="project" value="TreeGrafter"/>
</dbReference>
<dbReference type="GO" id="GO:0005507">
    <property type="term" value="F:copper ion binding"/>
    <property type="evidence" value="ECO:0007669"/>
    <property type="project" value="TreeGrafter"/>
</dbReference>
<protein>
    <recommendedName>
        <fullName evidence="1">UVR domain-containing protein</fullName>
    </recommendedName>
</protein>
<dbReference type="AlphaFoldDB" id="A0A0V8QHI6"/>
<keyword evidence="3" id="KW-1185">Reference proteome</keyword>
<accession>A0A0V8QHI6</accession>
<feature type="domain" description="UVR" evidence="1">
    <location>
        <begin position="147"/>
        <end position="182"/>
    </location>
</feature>
<dbReference type="Gene3D" id="4.10.860.10">
    <property type="entry name" value="UVR domain"/>
    <property type="match status" value="1"/>
</dbReference>
<dbReference type="PROSITE" id="PS50151">
    <property type="entry name" value="UVR"/>
    <property type="match status" value="1"/>
</dbReference>
<evidence type="ECO:0000259" key="1">
    <source>
        <dbReference type="PROSITE" id="PS50151"/>
    </source>
</evidence>
<dbReference type="GO" id="GO:0008270">
    <property type="term" value="F:zinc ion binding"/>
    <property type="evidence" value="ECO:0007669"/>
    <property type="project" value="TreeGrafter"/>
</dbReference>
<dbReference type="SUPFAM" id="SSF46600">
    <property type="entry name" value="C-terminal UvrC-binding domain of UvrB"/>
    <property type="match status" value="1"/>
</dbReference>
<dbReference type="InterPro" id="IPR036876">
    <property type="entry name" value="UVR_dom_sf"/>
</dbReference>
<dbReference type="PANTHER" id="PTHR38430:SF1">
    <property type="entry name" value="PROTEIN-ARGININE KINASE ACTIVATOR PROTEIN"/>
    <property type="match status" value="1"/>
</dbReference>
<dbReference type="PANTHER" id="PTHR38430">
    <property type="entry name" value="PROTEIN-ARGININE KINASE ACTIVATOR PROTEIN"/>
    <property type="match status" value="1"/>
</dbReference>
<dbReference type="EMBL" id="LNAM01000057">
    <property type="protein sequence ID" value="KSV60033.1"/>
    <property type="molecule type" value="Genomic_DNA"/>
</dbReference>
<dbReference type="GO" id="GO:1990170">
    <property type="term" value="P:stress response to cadmium ion"/>
    <property type="evidence" value="ECO:0007669"/>
    <property type="project" value="TreeGrafter"/>
</dbReference>
<dbReference type="GO" id="GO:0046870">
    <property type="term" value="F:cadmium ion binding"/>
    <property type="evidence" value="ECO:0007669"/>
    <property type="project" value="TreeGrafter"/>
</dbReference>
<evidence type="ECO:0000313" key="3">
    <source>
        <dbReference type="Proteomes" id="UP000054874"/>
    </source>
</evidence>
<dbReference type="InterPro" id="IPR025542">
    <property type="entry name" value="YacH"/>
</dbReference>
<sequence>MLCDKCHKREAKVYYTEIINGEKKEQYLCEECAAKYTSFQIEKASSDSGLGGLLSSILSNYYGEKSKAPASKEATMVCKSCGITYQEVLEAGKLGCADCYKSFGEMIERTLRQIQGADTHIGKSPTAFCGEVKKEKRIKKEPPKKEPDMLEKLSFQLQQAIEREEFEEAARLRDEIRALKKEVRDA</sequence>
<dbReference type="Proteomes" id="UP000054874">
    <property type="component" value="Unassembled WGS sequence"/>
</dbReference>
<name>A0A0V8QHI6_9FIRM</name>
<dbReference type="STRING" id="290052.ASU35_07080"/>
<reference evidence="2 3" key="1">
    <citation type="submission" date="2015-11" db="EMBL/GenBank/DDBJ databases">
        <title>Butyribacter intestini gen. nov., sp. nov., a butyric acid-producing bacterium of the family Lachnospiraceae isolated from the human faeces.</title>
        <authorList>
            <person name="Zou Y."/>
            <person name="Xue W."/>
            <person name="Luo G."/>
            <person name="Lv M."/>
        </authorList>
    </citation>
    <scope>NUCLEOTIDE SEQUENCE [LARGE SCALE GENOMIC DNA]</scope>
    <source>
        <strain evidence="2 3">ACET-33324</strain>
    </source>
</reference>
<gene>
    <name evidence="2" type="ORF">ASU35_07080</name>
</gene>
<organism evidence="2 3">
    <name type="scientific">Acetivibrio ethanolgignens</name>
    <dbReference type="NCBI Taxonomy" id="290052"/>
    <lineage>
        <taxon>Bacteria</taxon>
        <taxon>Bacillati</taxon>
        <taxon>Bacillota</taxon>
        <taxon>Clostridia</taxon>
        <taxon>Eubacteriales</taxon>
        <taxon>Oscillospiraceae</taxon>
        <taxon>Acetivibrio</taxon>
    </lineage>
</organism>
<dbReference type="PIRSF" id="PIRSF015034">
    <property type="entry name" value="YacH"/>
    <property type="match status" value="1"/>
</dbReference>
<evidence type="ECO:0000313" key="2">
    <source>
        <dbReference type="EMBL" id="KSV60033.1"/>
    </source>
</evidence>